<reference evidence="1" key="2">
    <citation type="submission" date="2023-01" db="EMBL/GenBank/DDBJ databases">
        <authorList>
            <person name="Sun Q."/>
            <person name="Evtushenko L."/>
        </authorList>
    </citation>
    <scope>NUCLEOTIDE SEQUENCE</scope>
    <source>
        <strain evidence="1">VKM B-2484</strain>
    </source>
</reference>
<dbReference type="RefSeq" id="WP_213375990.1">
    <property type="nucleotide sequence ID" value="NZ_BSFJ01000033.1"/>
</dbReference>
<dbReference type="Proteomes" id="UP001143370">
    <property type="component" value="Unassembled WGS sequence"/>
</dbReference>
<dbReference type="AlphaFoldDB" id="A0A9W6N147"/>
<organism evidence="1 2">
    <name type="scientific">Ancylobacter dichloromethanicus</name>
    <dbReference type="NCBI Taxonomy" id="518825"/>
    <lineage>
        <taxon>Bacteria</taxon>
        <taxon>Pseudomonadati</taxon>
        <taxon>Pseudomonadota</taxon>
        <taxon>Alphaproteobacteria</taxon>
        <taxon>Hyphomicrobiales</taxon>
        <taxon>Xanthobacteraceae</taxon>
        <taxon>Ancylobacter</taxon>
    </lineage>
</organism>
<comment type="caution">
    <text evidence="1">The sequence shown here is derived from an EMBL/GenBank/DDBJ whole genome shotgun (WGS) entry which is preliminary data.</text>
</comment>
<reference evidence="1" key="1">
    <citation type="journal article" date="2014" name="Int. J. Syst. Evol. Microbiol.">
        <title>Complete genome sequence of Corynebacterium casei LMG S-19264T (=DSM 44701T), isolated from a smear-ripened cheese.</title>
        <authorList>
            <consortium name="US DOE Joint Genome Institute (JGI-PGF)"/>
            <person name="Walter F."/>
            <person name="Albersmeier A."/>
            <person name="Kalinowski J."/>
            <person name="Ruckert C."/>
        </authorList>
    </citation>
    <scope>NUCLEOTIDE SEQUENCE</scope>
    <source>
        <strain evidence="1">VKM B-2484</strain>
    </source>
</reference>
<keyword evidence="2" id="KW-1185">Reference proteome</keyword>
<name>A0A9W6N147_9HYPH</name>
<sequence>MTDSNQKTQAPLAAGLPGAAAIDRLGEQVKMGHQAWMERLQEMQAIETEFTKELMATRDPSAALKVCNRWITKRLELLTADSKAFTGFWMDIVMAAAGGAQTSTPPKSKGEEA</sequence>
<accession>A0A9W6N147</accession>
<protein>
    <recommendedName>
        <fullName evidence="3">Phasin domain-containing protein</fullName>
    </recommendedName>
</protein>
<evidence type="ECO:0008006" key="3">
    <source>
        <dbReference type="Google" id="ProtNLM"/>
    </source>
</evidence>
<dbReference type="EMBL" id="BSFJ01000033">
    <property type="protein sequence ID" value="GLK73750.1"/>
    <property type="molecule type" value="Genomic_DNA"/>
</dbReference>
<gene>
    <name evidence="1" type="ORF">GCM10017643_38680</name>
</gene>
<evidence type="ECO:0000313" key="2">
    <source>
        <dbReference type="Proteomes" id="UP001143370"/>
    </source>
</evidence>
<proteinExistence type="predicted"/>
<evidence type="ECO:0000313" key="1">
    <source>
        <dbReference type="EMBL" id="GLK73750.1"/>
    </source>
</evidence>